<proteinExistence type="predicted"/>
<dbReference type="Gene3D" id="2.30.22.10">
    <property type="entry name" value="Head domain of nucleotide exchange factor GrpE"/>
    <property type="match status" value="1"/>
</dbReference>
<dbReference type="GO" id="GO:0051087">
    <property type="term" value="F:protein-folding chaperone binding"/>
    <property type="evidence" value="ECO:0007669"/>
    <property type="project" value="InterPro"/>
</dbReference>
<dbReference type="EMBL" id="JAGEOJ010000022">
    <property type="protein sequence ID" value="MBO2453665.1"/>
    <property type="molecule type" value="Genomic_DNA"/>
</dbReference>
<sequence>MSSARERPVSEGSAPKEPANAEPGPADPSFSEGDPIEGGAEAEFRSEVRDALAKLTKQLERDHQRAGHREAVIDRLHQENQELRRGELQAMLEPIRTALYRLHDLARQGSDRWSAPEPPEPKDAADLLAAVADEVADALARTGVERFSVDLGAPYDATRHRPVAVEAVTDPALAGTVVAVRTHGFEHAGKVVRKAEVSVGKIQEPPEVQERPAGKHAAPAGRQDVPVHEQDVRVGKVEVPAGRHENAGKGDKAGKGAKGDEPAPEGGGNDPVAVEPLRNTENERDDEHQGAAPRPGSD</sequence>
<feature type="region of interest" description="Disordered" evidence="2">
    <location>
        <begin position="202"/>
        <end position="298"/>
    </location>
</feature>
<dbReference type="InterPro" id="IPR000740">
    <property type="entry name" value="GrpE"/>
</dbReference>
<dbReference type="SUPFAM" id="SSF51064">
    <property type="entry name" value="Head domain of nucleotide exchange factor GrpE"/>
    <property type="match status" value="1"/>
</dbReference>
<evidence type="ECO:0000313" key="4">
    <source>
        <dbReference type="Proteomes" id="UP000669179"/>
    </source>
</evidence>
<dbReference type="Pfam" id="PF01025">
    <property type="entry name" value="GrpE"/>
    <property type="match status" value="1"/>
</dbReference>
<dbReference type="InterPro" id="IPR009012">
    <property type="entry name" value="GrpE_head"/>
</dbReference>
<dbReference type="GO" id="GO:0006457">
    <property type="term" value="P:protein folding"/>
    <property type="evidence" value="ECO:0007669"/>
    <property type="project" value="InterPro"/>
</dbReference>
<feature type="region of interest" description="Disordered" evidence="2">
    <location>
        <begin position="1"/>
        <end position="49"/>
    </location>
</feature>
<organism evidence="3 4">
    <name type="scientific">Actinomadura barringtoniae</name>
    <dbReference type="NCBI Taxonomy" id="1427535"/>
    <lineage>
        <taxon>Bacteria</taxon>
        <taxon>Bacillati</taxon>
        <taxon>Actinomycetota</taxon>
        <taxon>Actinomycetes</taxon>
        <taxon>Streptosporangiales</taxon>
        <taxon>Thermomonosporaceae</taxon>
        <taxon>Actinomadura</taxon>
    </lineage>
</organism>
<dbReference type="AlphaFoldDB" id="A0A939PJT4"/>
<keyword evidence="4" id="KW-1185">Reference proteome</keyword>
<dbReference type="GO" id="GO:0042803">
    <property type="term" value="F:protein homodimerization activity"/>
    <property type="evidence" value="ECO:0007669"/>
    <property type="project" value="InterPro"/>
</dbReference>
<name>A0A939PJT4_9ACTN</name>
<protein>
    <submittedName>
        <fullName evidence="3">Nucleotide exchange factor GrpE</fullName>
    </submittedName>
</protein>
<dbReference type="RefSeq" id="WP_208261693.1">
    <property type="nucleotide sequence ID" value="NZ_JAGEOJ010000022.1"/>
</dbReference>
<evidence type="ECO:0000256" key="2">
    <source>
        <dbReference type="SAM" id="MobiDB-lite"/>
    </source>
</evidence>
<dbReference type="GO" id="GO:0000774">
    <property type="term" value="F:adenyl-nucleotide exchange factor activity"/>
    <property type="evidence" value="ECO:0007669"/>
    <property type="project" value="InterPro"/>
</dbReference>
<keyword evidence="1" id="KW-0143">Chaperone</keyword>
<reference evidence="3" key="1">
    <citation type="submission" date="2021-03" db="EMBL/GenBank/DDBJ databases">
        <authorList>
            <person name="Kanchanasin P."/>
            <person name="Saeng-In P."/>
            <person name="Phongsopitanun W."/>
            <person name="Yuki M."/>
            <person name="Kudo T."/>
            <person name="Ohkuma M."/>
            <person name="Tanasupawat S."/>
        </authorList>
    </citation>
    <scope>NUCLEOTIDE SEQUENCE</scope>
    <source>
        <strain evidence="3">GKU 128</strain>
    </source>
</reference>
<dbReference type="Proteomes" id="UP000669179">
    <property type="component" value="Unassembled WGS sequence"/>
</dbReference>
<evidence type="ECO:0000313" key="3">
    <source>
        <dbReference type="EMBL" id="MBO2453665.1"/>
    </source>
</evidence>
<accession>A0A939PJT4</accession>
<evidence type="ECO:0000256" key="1">
    <source>
        <dbReference type="ARBA" id="ARBA00023186"/>
    </source>
</evidence>
<gene>
    <name evidence="3" type="primary">grpE</name>
    <name evidence="3" type="ORF">J4573_41715</name>
</gene>
<comment type="caution">
    <text evidence="3">The sequence shown here is derived from an EMBL/GenBank/DDBJ whole genome shotgun (WGS) entry which is preliminary data.</text>
</comment>
<feature type="compositionally biased region" description="Basic and acidic residues" evidence="2">
    <location>
        <begin position="225"/>
        <end position="261"/>
    </location>
</feature>
<feature type="compositionally biased region" description="Basic and acidic residues" evidence="2">
    <location>
        <begin position="278"/>
        <end position="289"/>
    </location>
</feature>